<protein>
    <submittedName>
        <fullName evidence="3">Phosphatase PAP2 family protein</fullName>
    </submittedName>
</protein>
<feature type="signal peptide" evidence="1">
    <location>
        <begin position="1"/>
        <end position="20"/>
    </location>
</feature>
<keyword evidence="1" id="KW-0732">Signal</keyword>
<evidence type="ECO:0000313" key="4">
    <source>
        <dbReference type="Proteomes" id="UP001202550"/>
    </source>
</evidence>
<dbReference type="EMBL" id="JALZWP010000012">
    <property type="protein sequence ID" value="MCL1629528.1"/>
    <property type="molecule type" value="Genomic_DNA"/>
</dbReference>
<dbReference type="Proteomes" id="UP001202550">
    <property type="component" value="Unassembled WGS sequence"/>
</dbReference>
<evidence type="ECO:0000259" key="2">
    <source>
        <dbReference type="Pfam" id="PF01569"/>
    </source>
</evidence>
<comment type="caution">
    <text evidence="3">The sequence shown here is derived from an EMBL/GenBank/DDBJ whole genome shotgun (WGS) entry which is preliminary data.</text>
</comment>
<dbReference type="Pfam" id="PF01569">
    <property type="entry name" value="PAP2"/>
    <property type="match status" value="1"/>
</dbReference>
<dbReference type="SUPFAM" id="SSF48317">
    <property type="entry name" value="Acid phosphatase/Vanadium-dependent haloperoxidase"/>
    <property type="match status" value="1"/>
</dbReference>
<dbReference type="InterPro" id="IPR000326">
    <property type="entry name" value="PAP2/HPO"/>
</dbReference>
<feature type="domain" description="Phosphatidic acid phosphatase type 2/haloperoxidase" evidence="2">
    <location>
        <begin position="134"/>
        <end position="216"/>
    </location>
</feature>
<dbReference type="Gene3D" id="1.20.144.10">
    <property type="entry name" value="Phosphatidic acid phosphatase type 2/haloperoxidase"/>
    <property type="match status" value="1"/>
</dbReference>
<proteinExistence type="predicted"/>
<sequence length="257" mass="29378">MARLSACFLFLVFWTSVTDAQSTSFPDALWSSDLIARAEMPLSSIMQGQHILLPDPPLQGSEEESYELSRLLMMQDTLRSQSRIAQIIEEHTAPDILDFLVSRGVIPFEIDAPVLWEVLRHGLYDIEIITIREKLRFNRPRPSQIQENIETAVPNPPHAAYPSGHASQAEFVSQVLRRLVPVCEYTYRRFASEIAFNREIAGVHYPSDSVAGFLLASRYTEILEQSEFWALYRDDARRELWLYVRSNTCAVNNGAED</sequence>
<accession>A0ABT0M4F4</accession>
<reference evidence="3 4" key="1">
    <citation type="submission" date="2022-05" db="EMBL/GenBank/DDBJ databases">
        <title>Seasonal and diel survey of microbial diversity of the Tyrrhenian coast.</title>
        <authorList>
            <person name="Gattoni G."/>
            <person name="Corral P."/>
        </authorList>
    </citation>
    <scope>NUCLEOTIDE SEQUENCE [LARGE SCALE GENOMIC DNA]</scope>
    <source>
        <strain evidence="3 4">V10</strain>
    </source>
</reference>
<evidence type="ECO:0000256" key="1">
    <source>
        <dbReference type="SAM" id="SignalP"/>
    </source>
</evidence>
<dbReference type="RefSeq" id="WP_249059536.1">
    <property type="nucleotide sequence ID" value="NZ_JALZWP010000012.1"/>
</dbReference>
<organism evidence="3 4">
    <name type="scientific">Roseinatronobacter domitianus</name>
    <dbReference type="NCBI Taxonomy" id="2940293"/>
    <lineage>
        <taxon>Bacteria</taxon>
        <taxon>Pseudomonadati</taxon>
        <taxon>Pseudomonadota</taxon>
        <taxon>Alphaproteobacteria</taxon>
        <taxon>Rhodobacterales</taxon>
        <taxon>Paracoccaceae</taxon>
        <taxon>Roseinatronobacter</taxon>
    </lineage>
</organism>
<gene>
    <name evidence="3" type="ORF">M3N55_12375</name>
</gene>
<keyword evidence="4" id="KW-1185">Reference proteome</keyword>
<name>A0ABT0M4F4_9RHOB</name>
<evidence type="ECO:0000313" key="3">
    <source>
        <dbReference type="EMBL" id="MCL1629528.1"/>
    </source>
</evidence>
<feature type="chain" id="PRO_5045208141" evidence="1">
    <location>
        <begin position="21"/>
        <end position="257"/>
    </location>
</feature>
<dbReference type="InterPro" id="IPR036938">
    <property type="entry name" value="PAP2/HPO_sf"/>
</dbReference>